<dbReference type="InterPro" id="IPR038385">
    <property type="entry name" value="Sua5/YwlC_C"/>
</dbReference>
<gene>
    <name evidence="16" type="ORF">XD86_1189</name>
    <name evidence="17" type="ORF">XE02_1472</name>
</gene>
<feature type="binding site" evidence="14">
    <location>
        <position position="37"/>
    </location>
    <ligand>
        <name>L-threonine</name>
        <dbReference type="ChEBI" id="CHEBI:57926"/>
    </ligand>
</feature>
<dbReference type="GO" id="GO:0006450">
    <property type="term" value="P:regulation of translational fidelity"/>
    <property type="evidence" value="ECO:0007669"/>
    <property type="project" value="TreeGrafter"/>
</dbReference>
<comment type="similarity">
    <text evidence="2 13">Belongs to the SUA5 family.</text>
</comment>
<evidence type="ECO:0000256" key="7">
    <source>
        <dbReference type="ARBA" id="ARBA00022694"/>
    </source>
</evidence>
<evidence type="ECO:0000256" key="12">
    <source>
        <dbReference type="ARBA" id="ARBA00048366"/>
    </source>
</evidence>
<feature type="binding site" evidence="14">
    <location>
        <position position="197"/>
    </location>
    <ligand>
        <name>ATP</name>
        <dbReference type="ChEBI" id="CHEBI:30616"/>
    </ligand>
</feature>
<evidence type="ECO:0000313" key="18">
    <source>
        <dbReference type="Proteomes" id="UP000054260"/>
    </source>
</evidence>
<feature type="binding site" evidence="14">
    <location>
        <position position="145"/>
    </location>
    <ligand>
        <name>ATP</name>
        <dbReference type="ChEBI" id="CHEBI:30616"/>
    </ligand>
</feature>
<dbReference type="InterPro" id="IPR017945">
    <property type="entry name" value="DHBP_synth_RibB-like_a/b_dom"/>
</dbReference>
<dbReference type="EMBL" id="LGGH01000210">
    <property type="protein sequence ID" value="KUK66442.1"/>
    <property type="molecule type" value="Genomic_DNA"/>
</dbReference>
<dbReference type="EC" id="2.7.7.87" evidence="3 13"/>
<dbReference type="SUPFAM" id="SSF55821">
    <property type="entry name" value="YrdC/RibB"/>
    <property type="match status" value="1"/>
</dbReference>
<feature type="binding site" evidence="14">
    <location>
        <position position="123"/>
    </location>
    <ligand>
        <name>L-threonine</name>
        <dbReference type="ChEBI" id="CHEBI:57926"/>
    </ligand>
</feature>
<dbReference type="Proteomes" id="UP000054260">
    <property type="component" value="Unassembled WGS sequence"/>
</dbReference>
<keyword evidence="5 13" id="KW-0963">Cytoplasm</keyword>
<dbReference type="PATRIC" id="fig|1236046.5.peg.1598"/>
<evidence type="ECO:0000256" key="2">
    <source>
        <dbReference type="ARBA" id="ARBA00007663"/>
    </source>
</evidence>
<keyword evidence="7 13" id="KW-0819">tRNA processing</keyword>
<dbReference type="InterPro" id="IPR005145">
    <property type="entry name" value="Sua5_C"/>
</dbReference>
<evidence type="ECO:0000256" key="8">
    <source>
        <dbReference type="ARBA" id="ARBA00022695"/>
    </source>
</evidence>
<feature type="binding site" evidence="14">
    <location>
        <position position="239"/>
    </location>
    <ligand>
        <name>ATP</name>
        <dbReference type="ChEBI" id="CHEBI:30616"/>
    </ligand>
</feature>
<evidence type="ECO:0000256" key="11">
    <source>
        <dbReference type="ARBA" id="ARBA00029774"/>
    </source>
</evidence>
<dbReference type="AlphaFoldDB" id="A0A117M5M4"/>
<reference evidence="18 19" key="2">
    <citation type="journal article" date="2015" name="MBio">
        <title>Genome-Resolved Metagenomic Analysis Reveals Roles for Candidate Phyla and Other Microbial Community Members in Biogeochemical Transformations in Oil Reservoirs.</title>
        <authorList>
            <person name="Hu P."/>
            <person name="Tom L."/>
            <person name="Singh A."/>
            <person name="Thomas B.C."/>
            <person name="Baker B.J."/>
            <person name="Piceno Y.M."/>
            <person name="Andersen G.L."/>
            <person name="Banfield J.F."/>
        </authorList>
    </citation>
    <scope>NUCLEOTIDE SEQUENCE [LARGE SCALE GENOMIC DNA]</scope>
</reference>
<dbReference type="GO" id="GO:0061710">
    <property type="term" value="F:L-threonylcarbamoyladenylate synthase"/>
    <property type="evidence" value="ECO:0007669"/>
    <property type="project" value="UniProtKB-EC"/>
</dbReference>
<feature type="binding site" evidence="14">
    <location>
        <position position="64"/>
    </location>
    <ligand>
        <name>ATP</name>
        <dbReference type="ChEBI" id="CHEBI:30616"/>
    </ligand>
</feature>
<organism evidence="17 19">
    <name type="scientific">Mesotoga infera</name>
    <dbReference type="NCBI Taxonomy" id="1236046"/>
    <lineage>
        <taxon>Bacteria</taxon>
        <taxon>Thermotogati</taxon>
        <taxon>Thermotogota</taxon>
        <taxon>Thermotogae</taxon>
        <taxon>Kosmotogales</taxon>
        <taxon>Kosmotogaceae</taxon>
        <taxon>Mesotoga</taxon>
    </lineage>
</organism>
<evidence type="ECO:0000256" key="13">
    <source>
        <dbReference type="PIRNR" id="PIRNR004930"/>
    </source>
</evidence>
<evidence type="ECO:0000256" key="4">
    <source>
        <dbReference type="ARBA" id="ARBA00015492"/>
    </source>
</evidence>
<proteinExistence type="inferred from homology"/>
<evidence type="ECO:0000259" key="15">
    <source>
        <dbReference type="PROSITE" id="PS51163"/>
    </source>
</evidence>
<accession>A0A117M5M4</accession>
<evidence type="ECO:0000256" key="6">
    <source>
        <dbReference type="ARBA" id="ARBA00022679"/>
    </source>
</evidence>
<feature type="binding site" evidence="14">
    <location>
        <position position="60"/>
    </location>
    <ligand>
        <name>ATP</name>
        <dbReference type="ChEBI" id="CHEBI:30616"/>
    </ligand>
</feature>
<dbReference type="EMBL" id="LGGW01000193">
    <property type="protein sequence ID" value="KUK85689.1"/>
    <property type="molecule type" value="Genomic_DNA"/>
</dbReference>
<sequence length="345" mass="37798">MDTVYLRVNSENPDETTLKKAAELIGKGELVVFPTETVYGLGANTFDETAIKKIFEAKGRPQDNPLIVHISTMEMLKKIVSQDVGGFSALMDLVWPGPVTLIFEKSKAIPDSVTAGLKSVAVRFPSHPVAQELIRLSGVPIAAPSANLSGRPSPTMEEHVIEDMDGRVSCIILSGPTVFGLESTIIDLSRGRPSLLRPGPIDPDQLKGVLPDLHIPEFVSGRKEFLGDPMSPGLKYRHYSPDIPLILVEGETGMVVTKVGIVAGRKKSLVLCSEEMKDYYPVQVKKVVLGSRDNLLEVASNLFKELRNKENMEYSQIIAEPFPETGVGLAIMNRLRKAAWKIERA</sequence>
<dbReference type="GO" id="GO:0003725">
    <property type="term" value="F:double-stranded RNA binding"/>
    <property type="evidence" value="ECO:0007669"/>
    <property type="project" value="UniProtKB-UniRule"/>
</dbReference>
<dbReference type="InterPro" id="IPR006070">
    <property type="entry name" value="Sua5-like_dom"/>
</dbReference>
<keyword evidence="6 13" id="KW-0808">Transferase</keyword>
<evidence type="ECO:0000256" key="5">
    <source>
        <dbReference type="ARBA" id="ARBA00022490"/>
    </source>
</evidence>
<evidence type="ECO:0000313" key="17">
    <source>
        <dbReference type="EMBL" id="KUK85689.1"/>
    </source>
</evidence>
<feature type="domain" description="YrdC-like" evidence="15">
    <location>
        <begin position="15"/>
        <end position="201"/>
    </location>
</feature>
<dbReference type="PROSITE" id="PS51163">
    <property type="entry name" value="YRDC"/>
    <property type="match status" value="1"/>
</dbReference>
<comment type="function">
    <text evidence="13">Required for the formation of a threonylcarbamoyl group on adenosine at position 37 (t(6)A37) in tRNAs that read codons beginning with adenine.</text>
</comment>
<feature type="binding site" evidence="14">
    <location>
        <position position="183"/>
    </location>
    <ligand>
        <name>L-threonine</name>
        <dbReference type="ChEBI" id="CHEBI:57926"/>
    </ligand>
</feature>
<comment type="caution">
    <text evidence="17">The sequence shown here is derived from an EMBL/GenBank/DDBJ whole genome shotgun (WGS) entry which is preliminary data.</text>
</comment>
<evidence type="ECO:0000256" key="10">
    <source>
        <dbReference type="ARBA" id="ARBA00022840"/>
    </source>
</evidence>
<dbReference type="GO" id="GO:0000049">
    <property type="term" value="F:tRNA binding"/>
    <property type="evidence" value="ECO:0007669"/>
    <property type="project" value="TreeGrafter"/>
</dbReference>
<dbReference type="Pfam" id="PF03481">
    <property type="entry name" value="Sua5_C"/>
    <property type="match status" value="1"/>
</dbReference>
<dbReference type="PIRSF" id="PIRSF004930">
    <property type="entry name" value="Tln_factor_SUA5"/>
    <property type="match status" value="1"/>
</dbReference>
<keyword evidence="9 13" id="KW-0547">Nucleotide-binding</keyword>
<comment type="subcellular location">
    <subcellularLocation>
        <location evidence="1 13">Cytoplasm</location>
    </subcellularLocation>
</comment>
<feature type="binding site" evidence="14">
    <location>
        <position position="143"/>
    </location>
    <ligand>
        <name>L-threonine</name>
        <dbReference type="ChEBI" id="CHEBI:57926"/>
    </ligand>
</feature>
<evidence type="ECO:0000313" key="16">
    <source>
        <dbReference type="EMBL" id="KUK66442.1"/>
    </source>
</evidence>
<dbReference type="PANTHER" id="PTHR17490">
    <property type="entry name" value="SUA5"/>
    <property type="match status" value="1"/>
</dbReference>
<dbReference type="GO" id="GO:0008033">
    <property type="term" value="P:tRNA processing"/>
    <property type="evidence" value="ECO:0007669"/>
    <property type="project" value="UniProtKB-KW"/>
</dbReference>
<dbReference type="Pfam" id="PF01300">
    <property type="entry name" value="Sua5_yciO_yrdC"/>
    <property type="match status" value="1"/>
</dbReference>
<comment type="catalytic activity">
    <reaction evidence="12 13">
        <text>L-threonine + hydrogencarbonate + ATP = L-threonylcarbamoyladenylate + diphosphate + H2O</text>
        <dbReference type="Rhea" id="RHEA:36407"/>
        <dbReference type="ChEBI" id="CHEBI:15377"/>
        <dbReference type="ChEBI" id="CHEBI:17544"/>
        <dbReference type="ChEBI" id="CHEBI:30616"/>
        <dbReference type="ChEBI" id="CHEBI:33019"/>
        <dbReference type="ChEBI" id="CHEBI:57926"/>
        <dbReference type="ChEBI" id="CHEBI:73682"/>
        <dbReference type="EC" id="2.7.7.87"/>
    </reaction>
</comment>
<dbReference type="PANTHER" id="PTHR17490:SF16">
    <property type="entry name" value="THREONYLCARBAMOYL-AMP SYNTHASE"/>
    <property type="match status" value="1"/>
</dbReference>
<feature type="binding site" evidence="14">
    <location>
        <position position="153"/>
    </location>
    <ligand>
        <name>ATP</name>
        <dbReference type="ChEBI" id="CHEBI:30616"/>
    </ligand>
</feature>
<protein>
    <recommendedName>
        <fullName evidence="4 13">Threonylcarbamoyl-AMP synthase</fullName>
        <shortName evidence="13">TC-AMP synthase</shortName>
        <ecNumber evidence="3 13">2.7.7.87</ecNumber>
    </recommendedName>
    <alternativeName>
        <fullName evidence="11 13">L-threonylcarbamoyladenylate synthase</fullName>
    </alternativeName>
</protein>
<dbReference type="InterPro" id="IPR010923">
    <property type="entry name" value="T(6)A37_SUA5"/>
</dbReference>
<evidence type="ECO:0000256" key="14">
    <source>
        <dbReference type="PIRSR" id="PIRSR004930-1"/>
    </source>
</evidence>
<evidence type="ECO:0000313" key="19">
    <source>
        <dbReference type="Proteomes" id="UP000055014"/>
    </source>
</evidence>
<dbReference type="Proteomes" id="UP000055014">
    <property type="component" value="Unassembled WGS sequence"/>
</dbReference>
<dbReference type="Gene3D" id="3.90.870.10">
    <property type="entry name" value="DHBP synthase"/>
    <property type="match status" value="1"/>
</dbReference>
<evidence type="ECO:0000256" key="1">
    <source>
        <dbReference type="ARBA" id="ARBA00004496"/>
    </source>
</evidence>
<dbReference type="GO" id="GO:0005737">
    <property type="term" value="C:cytoplasm"/>
    <property type="evidence" value="ECO:0007669"/>
    <property type="project" value="UniProtKB-SubCell"/>
</dbReference>
<dbReference type="NCBIfam" id="TIGR00057">
    <property type="entry name" value="L-threonylcarbamoyladenylate synthase"/>
    <property type="match status" value="1"/>
</dbReference>
<dbReference type="GO" id="GO:0005524">
    <property type="term" value="F:ATP binding"/>
    <property type="evidence" value="ECO:0007669"/>
    <property type="project" value="UniProtKB-UniRule"/>
</dbReference>
<evidence type="ECO:0000256" key="9">
    <source>
        <dbReference type="ARBA" id="ARBA00022741"/>
    </source>
</evidence>
<dbReference type="Gene3D" id="3.40.50.11030">
    <property type="entry name" value="Threonylcarbamoyl-AMP synthase, C-terminal domain"/>
    <property type="match status" value="1"/>
</dbReference>
<evidence type="ECO:0000256" key="3">
    <source>
        <dbReference type="ARBA" id="ARBA00012584"/>
    </source>
</evidence>
<reference evidence="17" key="1">
    <citation type="journal article" date="2015" name="MBio">
        <title>Genome-resolved metagenomic analysis reveals roles for candidate phyla and other microbial community members in biogeochemical transformations in oil reservoirs.</title>
        <authorList>
            <person name="Hu P."/>
            <person name="Tom L."/>
            <person name="Singh A."/>
            <person name="Thomas B.C."/>
            <person name="Baker B.J."/>
            <person name="Piceno Y.M."/>
            <person name="Andersen G.L."/>
            <person name="Banfield J.F."/>
        </authorList>
    </citation>
    <scope>NUCLEOTIDE SEQUENCE [LARGE SCALE GENOMIC DNA]</scope>
    <source>
        <strain evidence="16">46_47</strain>
        <strain evidence="17">46_70</strain>
    </source>
</reference>
<keyword evidence="8 13" id="KW-0548">Nucleotidyltransferase</keyword>
<feature type="binding site" evidence="14">
    <location>
        <position position="69"/>
    </location>
    <ligand>
        <name>L-threonine</name>
        <dbReference type="ChEBI" id="CHEBI:57926"/>
    </ligand>
</feature>
<name>A0A117M5M4_9BACT</name>
<dbReference type="FunFam" id="3.90.870.10:FF:000009">
    <property type="entry name" value="Threonylcarbamoyl-AMP synthase, putative"/>
    <property type="match status" value="1"/>
</dbReference>
<dbReference type="InterPro" id="IPR050156">
    <property type="entry name" value="TC-AMP_synthase_SUA5"/>
</dbReference>
<keyword evidence="10 13" id="KW-0067">ATP-binding</keyword>